<accession>A0A5P8WFT5</accession>
<gene>
    <name evidence="1" type="ORF">GXM_08925</name>
</gene>
<dbReference type="AlphaFoldDB" id="A0A5P8WFT5"/>
<keyword evidence="2" id="KW-1185">Reference proteome</keyword>
<reference evidence="1 2" key="1">
    <citation type="submission" date="2019-10" db="EMBL/GenBank/DDBJ databases">
        <title>Genomic and transcriptomic insights into the perfect genentic adaptation of a filamentous nitrogen-fixing cyanobacterium to rice fields.</title>
        <authorList>
            <person name="Chen Z."/>
        </authorList>
    </citation>
    <scope>NUCLEOTIDE SEQUENCE [LARGE SCALE GENOMIC DNA]</scope>
    <source>
        <strain evidence="1">CCNUC1</strain>
    </source>
</reference>
<dbReference type="EMBL" id="CP045227">
    <property type="protein sequence ID" value="QFS51431.1"/>
    <property type="molecule type" value="Genomic_DNA"/>
</dbReference>
<organism evidence="1 2">
    <name type="scientific">Nostoc sphaeroides CCNUC1</name>
    <dbReference type="NCBI Taxonomy" id="2653204"/>
    <lineage>
        <taxon>Bacteria</taxon>
        <taxon>Bacillati</taxon>
        <taxon>Cyanobacteriota</taxon>
        <taxon>Cyanophyceae</taxon>
        <taxon>Nostocales</taxon>
        <taxon>Nostocaceae</taxon>
        <taxon>Nostoc</taxon>
    </lineage>
</organism>
<sequence>MYYQIGNFHHFTPFLAPWSGFADGVAIRANRIPSHLAPRKIDVILLLSKKTKPLI</sequence>
<dbReference type="KEGG" id="nsh:GXM_08925"/>
<dbReference type="Proteomes" id="UP000326678">
    <property type="component" value="Chromosome Gxm2"/>
</dbReference>
<dbReference type="RefSeq" id="WP_194198862.1">
    <property type="nucleotide sequence ID" value="NZ_CP045227.1"/>
</dbReference>
<evidence type="ECO:0000313" key="1">
    <source>
        <dbReference type="EMBL" id="QFS51431.1"/>
    </source>
</evidence>
<proteinExistence type="predicted"/>
<name>A0A5P8WFT5_9NOSO</name>
<protein>
    <submittedName>
        <fullName evidence="1">Uncharacterized protein</fullName>
    </submittedName>
</protein>
<evidence type="ECO:0000313" key="2">
    <source>
        <dbReference type="Proteomes" id="UP000326678"/>
    </source>
</evidence>